<dbReference type="InterPro" id="IPR036291">
    <property type="entry name" value="NAD(P)-bd_dom_sf"/>
</dbReference>
<proteinExistence type="predicted"/>
<dbReference type="SUPFAM" id="SSF51735">
    <property type="entry name" value="NAD(P)-binding Rossmann-fold domains"/>
    <property type="match status" value="1"/>
</dbReference>
<evidence type="ECO:0000313" key="5">
    <source>
        <dbReference type="Proteomes" id="UP000654075"/>
    </source>
</evidence>
<evidence type="ECO:0000313" key="3">
    <source>
        <dbReference type="EMBL" id="CAE8713855.1"/>
    </source>
</evidence>
<dbReference type="AlphaFoldDB" id="A0A813KS62"/>
<evidence type="ECO:0000313" key="2">
    <source>
        <dbReference type="EMBL" id="CAE8637572.1"/>
    </source>
</evidence>
<dbReference type="OrthoDB" id="417508at2759"/>
<evidence type="ECO:0000256" key="1">
    <source>
        <dbReference type="SAM" id="SignalP"/>
    </source>
</evidence>
<feature type="signal peptide" evidence="1">
    <location>
        <begin position="1"/>
        <end position="21"/>
    </location>
</feature>
<accession>A0A813KS62</accession>
<dbReference type="Proteomes" id="UP000654075">
    <property type="component" value="Unassembled WGS sequence"/>
</dbReference>
<dbReference type="Gene3D" id="3.40.50.720">
    <property type="entry name" value="NAD(P)-binding Rossmann-like Domain"/>
    <property type="match status" value="1"/>
</dbReference>
<dbReference type="Proteomes" id="UP000626109">
    <property type="component" value="Unassembled WGS sequence"/>
</dbReference>
<name>A0A813KS62_POLGL</name>
<feature type="non-terminal residue" evidence="3">
    <location>
        <position position="1"/>
    </location>
</feature>
<keyword evidence="1" id="KW-0732">Signal</keyword>
<reference evidence="3" key="1">
    <citation type="submission" date="2021-02" db="EMBL/GenBank/DDBJ databases">
        <authorList>
            <person name="Dougan E. K."/>
            <person name="Rhodes N."/>
            <person name="Thang M."/>
            <person name="Chan C."/>
        </authorList>
    </citation>
    <scope>NUCLEOTIDE SEQUENCE</scope>
</reference>
<feature type="chain" id="PRO_5036222238" evidence="1">
    <location>
        <begin position="22"/>
        <end position="141"/>
    </location>
</feature>
<gene>
    <name evidence="2" type="ORF">PGLA1383_LOCUS52914</name>
    <name evidence="3" type="ORF">PGLA2088_LOCUS37699</name>
</gene>
<comment type="caution">
    <text evidence="3">The sequence shown here is derived from an EMBL/GenBank/DDBJ whole genome shotgun (WGS) entry which is preliminary data.</text>
</comment>
<keyword evidence="5" id="KW-1185">Reference proteome</keyword>
<dbReference type="EMBL" id="CAJNNV010031724">
    <property type="protein sequence ID" value="CAE8637572.1"/>
    <property type="molecule type" value="Genomic_DNA"/>
</dbReference>
<organism evidence="3 4">
    <name type="scientific">Polarella glacialis</name>
    <name type="common">Dinoflagellate</name>
    <dbReference type="NCBI Taxonomy" id="89957"/>
    <lineage>
        <taxon>Eukaryota</taxon>
        <taxon>Sar</taxon>
        <taxon>Alveolata</taxon>
        <taxon>Dinophyceae</taxon>
        <taxon>Suessiales</taxon>
        <taxon>Suessiaceae</taxon>
        <taxon>Polarella</taxon>
    </lineage>
</organism>
<protein>
    <submittedName>
        <fullName evidence="3">Uncharacterized protein</fullName>
    </submittedName>
</protein>
<sequence>SCGQRRLQLSLEGLLSMRVWAVVGDPLQAEEVVDHLMDCGKTVYSVSASGAEFASTAELDSNPNLPKTEVLAFINQDPACVRAALGDAVRLGVHGIVLHPDASSFGPEVVAECRAAGLGVYVTDILSEVRPGSGIAVAPLD</sequence>
<dbReference type="EMBL" id="CAJNNW010032533">
    <property type="protein sequence ID" value="CAE8713855.1"/>
    <property type="molecule type" value="Genomic_DNA"/>
</dbReference>
<evidence type="ECO:0000313" key="4">
    <source>
        <dbReference type="Proteomes" id="UP000626109"/>
    </source>
</evidence>